<proteinExistence type="predicted"/>
<dbReference type="InterPro" id="IPR011333">
    <property type="entry name" value="SKP1/BTB/POZ_sf"/>
</dbReference>
<organism evidence="2 3">
    <name type="scientific">Stichopus japonicus</name>
    <name type="common">Sea cucumber</name>
    <dbReference type="NCBI Taxonomy" id="307972"/>
    <lineage>
        <taxon>Eukaryota</taxon>
        <taxon>Metazoa</taxon>
        <taxon>Echinodermata</taxon>
        <taxon>Eleutherozoa</taxon>
        <taxon>Echinozoa</taxon>
        <taxon>Holothuroidea</taxon>
        <taxon>Aspidochirotacea</taxon>
        <taxon>Aspidochirotida</taxon>
        <taxon>Stichopodidae</taxon>
        <taxon>Apostichopus</taxon>
    </lineage>
</organism>
<dbReference type="InterPro" id="IPR000210">
    <property type="entry name" value="BTB/POZ_dom"/>
</dbReference>
<keyword evidence="2" id="KW-0406">Ion transport</keyword>
<keyword evidence="2" id="KW-0407">Ion channel</keyword>
<dbReference type="AlphaFoldDB" id="A0A2G8KF51"/>
<dbReference type="STRING" id="307972.A0A2G8KF51"/>
<dbReference type="Gene3D" id="3.30.710.10">
    <property type="entry name" value="Potassium Channel Kv1.1, Chain A"/>
    <property type="match status" value="1"/>
</dbReference>
<gene>
    <name evidence="2" type="ORF">BSL78_16518</name>
</gene>
<accession>A0A2G8KF51</accession>
<comment type="caution">
    <text evidence="2">The sequence shown here is derived from an EMBL/GenBank/DDBJ whole genome shotgun (WGS) entry which is preliminary data.</text>
</comment>
<reference evidence="2 3" key="1">
    <citation type="journal article" date="2017" name="PLoS Biol.">
        <title>The sea cucumber genome provides insights into morphological evolution and visceral regeneration.</title>
        <authorList>
            <person name="Zhang X."/>
            <person name="Sun L."/>
            <person name="Yuan J."/>
            <person name="Sun Y."/>
            <person name="Gao Y."/>
            <person name="Zhang L."/>
            <person name="Li S."/>
            <person name="Dai H."/>
            <person name="Hamel J.F."/>
            <person name="Liu C."/>
            <person name="Yu Y."/>
            <person name="Liu S."/>
            <person name="Lin W."/>
            <person name="Guo K."/>
            <person name="Jin S."/>
            <person name="Xu P."/>
            <person name="Storey K.B."/>
            <person name="Huan P."/>
            <person name="Zhang T."/>
            <person name="Zhou Y."/>
            <person name="Zhang J."/>
            <person name="Lin C."/>
            <person name="Li X."/>
            <person name="Xing L."/>
            <person name="Huo D."/>
            <person name="Sun M."/>
            <person name="Wang L."/>
            <person name="Mercier A."/>
            <person name="Li F."/>
            <person name="Yang H."/>
            <person name="Xiang J."/>
        </authorList>
    </citation>
    <scope>NUCLEOTIDE SEQUENCE [LARGE SCALE GENOMIC DNA]</scope>
    <source>
        <strain evidence="2">Shaxun</strain>
        <tissue evidence="2">Muscle</tissue>
    </source>
</reference>
<name>A0A2G8KF51_STIJA</name>
<dbReference type="GO" id="GO:0034220">
    <property type="term" value="P:monoatomic ion transmembrane transport"/>
    <property type="evidence" value="ECO:0007669"/>
    <property type="project" value="UniProtKB-KW"/>
</dbReference>
<dbReference type="InterPro" id="IPR003131">
    <property type="entry name" value="T1-type_BTB"/>
</dbReference>
<dbReference type="Proteomes" id="UP000230750">
    <property type="component" value="Unassembled WGS sequence"/>
</dbReference>
<evidence type="ECO:0000259" key="1">
    <source>
        <dbReference type="SMART" id="SM00225"/>
    </source>
</evidence>
<protein>
    <submittedName>
        <fullName evidence="2">Potassium channel tetramerization domain</fullName>
    </submittedName>
</protein>
<sequence>MSVPFNFSEVVSLQIGESLFQVSRATFNQLKPAVFTVIEGDTYYVDRDGDMFKYILKYIRSKTISFPNDFDDGELLMKEAEFYGLRDLKKHLQNGAGKREIVTLNITIPPDKSLLQEKLVLTYF</sequence>
<keyword evidence="3" id="KW-1185">Reference proteome</keyword>
<feature type="domain" description="BTB" evidence="1">
    <location>
        <begin position="9"/>
        <end position="100"/>
    </location>
</feature>
<dbReference type="GO" id="GO:0051260">
    <property type="term" value="P:protein homooligomerization"/>
    <property type="evidence" value="ECO:0007669"/>
    <property type="project" value="InterPro"/>
</dbReference>
<dbReference type="Pfam" id="PF02214">
    <property type="entry name" value="BTB_2"/>
    <property type="match status" value="1"/>
</dbReference>
<keyword evidence="2" id="KW-0813">Transport</keyword>
<dbReference type="OrthoDB" id="2414723at2759"/>
<dbReference type="EMBL" id="MRZV01000631">
    <property type="protein sequence ID" value="PIK46623.1"/>
    <property type="molecule type" value="Genomic_DNA"/>
</dbReference>
<evidence type="ECO:0000313" key="3">
    <source>
        <dbReference type="Proteomes" id="UP000230750"/>
    </source>
</evidence>
<dbReference type="SMART" id="SM00225">
    <property type="entry name" value="BTB"/>
    <property type="match status" value="1"/>
</dbReference>
<dbReference type="PANTHER" id="PTHR14499">
    <property type="entry name" value="POTASSIUM CHANNEL TETRAMERIZATION DOMAIN-CONTAINING"/>
    <property type="match status" value="1"/>
</dbReference>
<dbReference type="SUPFAM" id="SSF54695">
    <property type="entry name" value="POZ domain"/>
    <property type="match status" value="1"/>
</dbReference>
<dbReference type="PANTHER" id="PTHR14499:SF136">
    <property type="entry name" value="GH08630P"/>
    <property type="match status" value="1"/>
</dbReference>
<evidence type="ECO:0000313" key="2">
    <source>
        <dbReference type="EMBL" id="PIK46623.1"/>
    </source>
</evidence>